<evidence type="ECO:0008006" key="3">
    <source>
        <dbReference type="Google" id="ProtNLM"/>
    </source>
</evidence>
<reference evidence="1 2" key="1">
    <citation type="submission" date="2018-10" db="EMBL/GenBank/DDBJ databases">
        <title>Genomic Encyclopedia of Archaeal and Bacterial Type Strains, Phase II (KMG-II): from individual species to whole genera.</title>
        <authorList>
            <person name="Goeker M."/>
        </authorList>
    </citation>
    <scope>NUCLEOTIDE SEQUENCE [LARGE SCALE GENOMIC DNA]</scope>
    <source>
        <strain evidence="1 2">DSM 15094</strain>
    </source>
</reference>
<dbReference type="Proteomes" id="UP000280091">
    <property type="component" value="Unassembled WGS sequence"/>
</dbReference>
<proteinExistence type="predicted"/>
<dbReference type="AlphaFoldDB" id="A0A495RXY7"/>
<protein>
    <recommendedName>
        <fullName evidence="3">Glycosyl transferase family 2</fullName>
    </recommendedName>
</protein>
<dbReference type="OrthoDB" id="9815829at2"/>
<dbReference type="RefSeq" id="WP_121365693.1">
    <property type="nucleotide sequence ID" value="NZ_RBXA01000003.1"/>
</dbReference>
<organism evidence="1 2">
    <name type="scientific">Flavobacterium limicola</name>
    <dbReference type="NCBI Taxonomy" id="180441"/>
    <lineage>
        <taxon>Bacteria</taxon>
        <taxon>Pseudomonadati</taxon>
        <taxon>Bacteroidota</taxon>
        <taxon>Flavobacteriia</taxon>
        <taxon>Flavobacteriales</taxon>
        <taxon>Flavobacteriaceae</taxon>
        <taxon>Flavobacterium</taxon>
    </lineage>
</organism>
<evidence type="ECO:0000313" key="1">
    <source>
        <dbReference type="EMBL" id="RKS92422.1"/>
    </source>
</evidence>
<accession>A0A495RXY7</accession>
<evidence type="ECO:0000313" key="2">
    <source>
        <dbReference type="Proteomes" id="UP000280091"/>
    </source>
</evidence>
<dbReference type="EMBL" id="RBXA01000003">
    <property type="protein sequence ID" value="RKS92422.1"/>
    <property type="molecule type" value="Genomic_DNA"/>
</dbReference>
<gene>
    <name evidence="1" type="ORF">BC952_2319</name>
</gene>
<sequence>MQKNVSVILSTPISSESLKKVLLGYNAQTYRNFEVIIAVASTSNEINNLIDAIRDEVFYTIKQFSSNINDCLFINAIATNYIVFANGNSIPRFDFIEQHVKNREEGFFLSGEYNSISQEIFEKISEENINSGDCFELSWLKRNGNKNIFLDVFRYSKGLLGSFLNMLFKVNVKLNVENSSVWKDDLILILQHKNNLLDVAFFQELTSILRANNIKGRQIKYSAILLQQK</sequence>
<comment type="caution">
    <text evidence="1">The sequence shown here is derived from an EMBL/GenBank/DDBJ whole genome shotgun (WGS) entry which is preliminary data.</text>
</comment>
<name>A0A495RXY7_9FLAO</name>
<keyword evidence="2" id="KW-1185">Reference proteome</keyword>